<sequence length="104" mass="11852">MRKKISRKGTKQVGAVTTAKRRTLITMNLAVSANGNSVPPFFVFVFPKKIFKRHFRSNAPQSSSGSLNKSGWMTGQDFQSFIRHFIKHTRVTKERPVLLIMDNN</sequence>
<evidence type="ECO:0000313" key="2">
    <source>
        <dbReference type="Proteomes" id="UP000499080"/>
    </source>
</evidence>
<dbReference type="OrthoDB" id="8033046at2759"/>
<dbReference type="EMBL" id="BGPR01074774">
    <property type="protein sequence ID" value="GBO46840.1"/>
    <property type="molecule type" value="Genomic_DNA"/>
</dbReference>
<organism evidence="1 2">
    <name type="scientific">Araneus ventricosus</name>
    <name type="common">Orbweaver spider</name>
    <name type="synonym">Epeira ventricosa</name>
    <dbReference type="NCBI Taxonomy" id="182803"/>
    <lineage>
        <taxon>Eukaryota</taxon>
        <taxon>Metazoa</taxon>
        <taxon>Ecdysozoa</taxon>
        <taxon>Arthropoda</taxon>
        <taxon>Chelicerata</taxon>
        <taxon>Arachnida</taxon>
        <taxon>Araneae</taxon>
        <taxon>Araneomorphae</taxon>
        <taxon>Entelegynae</taxon>
        <taxon>Araneoidea</taxon>
        <taxon>Araneidae</taxon>
        <taxon>Araneus</taxon>
    </lineage>
</organism>
<keyword evidence="2" id="KW-1185">Reference proteome</keyword>
<proteinExistence type="predicted"/>
<dbReference type="AlphaFoldDB" id="A0A4Y2XCX5"/>
<evidence type="ECO:0008006" key="3">
    <source>
        <dbReference type="Google" id="ProtNLM"/>
    </source>
</evidence>
<accession>A0A4Y2XCX5</accession>
<dbReference type="Proteomes" id="UP000499080">
    <property type="component" value="Unassembled WGS sequence"/>
</dbReference>
<comment type="caution">
    <text evidence="1">The sequence shown here is derived from an EMBL/GenBank/DDBJ whole genome shotgun (WGS) entry which is preliminary data.</text>
</comment>
<gene>
    <name evidence="1" type="ORF">AVEN_130456_1</name>
</gene>
<reference evidence="1 2" key="1">
    <citation type="journal article" date="2019" name="Sci. Rep.">
        <title>Orb-weaving spider Araneus ventricosus genome elucidates the spidroin gene catalogue.</title>
        <authorList>
            <person name="Kono N."/>
            <person name="Nakamura H."/>
            <person name="Ohtoshi R."/>
            <person name="Moran D.A.P."/>
            <person name="Shinohara A."/>
            <person name="Yoshida Y."/>
            <person name="Fujiwara M."/>
            <person name="Mori M."/>
            <person name="Tomita M."/>
            <person name="Arakawa K."/>
        </authorList>
    </citation>
    <scope>NUCLEOTIDE SEQUENCE [LARGE SCALE GENOMIC DNA]</scope>
</reference>
<protein>
    <recommendedName>
        <fullName evidence="3">DDE-1 domain-containing protein</fullName>
    </recommendedName>
</protein>
<name>A0A4Y2XCX5_ARAVE</name>
<evidence type="ECO:0000313" key="1">
    <source>
        <dbReference type="EMBL" id="GBO46840.1"/>
    </source>
</evidence>